<dbReference type="EMBL" id="JAINUG010000011">
    <property type="protein sequence ID" value="KAJ8414752.1"/>
    <property type="molecule type" value="Genomic_DNA"/>
</dbReference>
<keyword evidence="2" id="KW-1185">Reference proteome</keyword>
<sequence>MAASPEGCPLQTERFHSDRSLTVLPLVTSVSSCKSRPELMLQDRVAQPRPTPPSLRIDGQAQCAAVTQGWTVKPRIPVVCGCIPSPQLRPLCKSPREQEGDGNNLEIGTWM</sequence>
<dbReference type="Proteomes" id="UP001221898">
    <property type="component" value="Unassembled WGS sequence"/>
</dbReference>
<protein>
    <submittedName>
        <fullName evidence="1">Uncharacterized protein</fullName>
    </submittedName>
</protein>
<evidence type="ECO:0000313" key="1">
    <source>
        <dbReference type="EMBL" id="KAJ8414752.1"/>
    </source>
</evidence>
<evidence type="ECO:0000313" key="2">
    <source>
        <dbReference type="Proteomes" id="UP001221898"/>
    </source>
</evidence>
<reference evidence="1" key="1">
    <citation type="journal article" date="2023" name="Science">
        <title>Genome structures resolve the early diversification of teleost fishes.</title>
        <authorList>
            <person name="Parey E."/>
            <person name="Louis A."/>
            <person name="Montfort J."/>
            <person name="Bouchez O."/>
            <person name="Roques C."/>
            <person name="Iampietro C."/>
            <person name="Lluch J."/>
            <person name="Castinel A."/>
            <person name="Donnadieu C."/>
            <person name="Desvignes T."/>
            <person name="Floi Bucao C."/>
            <person name="Jouanno E."/>
            <person name="Wen M."/>
            <person name="Mejri S."/>
            <person name="Dirks R."/>
            <person name="Jansen H."/>
            <person name="Henkel C."/>
            <person name="Chen W.J."/>
            <person name="Zahm M."/>
            <person name="Cabau C."/>
            <person name="Klopp C."/>
            <person name="Thompson A.W."/>
            <person name="Robinson-Rechavi M."/>
            <person name="Braasch I."/>
            <person name="Lecointre G."/>
            <person name="Bobe J."/>
            <person name="Postlethwait J.H."/>
            <person name="Berthelot C."/>
            <person name="Roest Crollius H."/>
            <person name="Guiguen Y."/>
        </authorList>
    </citation>
    <scope>NUCLEOTIDE SEQUENCE</scope>
    <source>
        <strain evidence="1">NC1722</strain>
    </source>
</reference>
<dbReference type="AlphaFoldDB" id="A0AAD7T5E9"/>
<comment type="caution">
    <text evidence="1">The sequence shown here is derived from an EMBL/GenBank/DDBJ whole genome shotgun (WGS) entry which is preliminary data.</text>
</comment>
<organism evidence="1 2">
    <name type="scientific">Aldrovandia affinis</name>
    <dbReference type="NCBI Taxonomy" id="143900"/>
    <lineage>
        <taxon>Eukaryota</taxon>
        <taxon>Metazoa</taxon>
        <taxon>Chordata</taxon>
        <taxon>Craniata</taxon>
        <taxon>Vertebrata</taxon>
        <taxon>Euteleostomi</taxon>
        <taxon>Actinopterygii</taxon>
        <taxon>Neopterygii</taxon>
        <taxon>Teleostei</taxon>
        <taxon>Notacanthiformes</taxon>
        <taxon>Halosauridae</taxon>
        <taxon>Aldrovandia</taxon>
    </lineage>
</organism>
<gene>
    <name evidence="1" type="ORF">AAFF_G00022750</name>
</gene>
<proteinExistence type="predicted"/>
<name>A0AAD7T5E9_9TELE</name>
<accession>A0AAD7T5E9</accession>